<name>A0A3D8RA26_9EURO</name>
<accession>A0A3D8RA26</accession>
<dbReference type="InterPro" id="IPR052210">
    <property type="entry name" value="LysM1-like"/>
</dbReference>
<dbReference type="Proteomes" id="UP000256690">
    <property type="component" value="Unassembled WGS sequence"/>
</dbReference>
<keyword evidence="4" id="KW-1185">Reference proteome</keyword>
<dbReference type="GeneID" id="38118766"/>
<organism evidence="3 4">
    <name type="scientific">Aspergillus mulundensis</name>
    <dbReference type="NCBI Taxonomy" id="1810919"/>
    <lineage>
        <taxon>Eukaryota</taxon>
        <taxon>Fungi</taxon>
        <taxon>Dikarya</taxon>
        <taxon>Ascomycota</taxon>
        <taxon>Pezizomycotina</taxon>
        <taxon>Eurotiomycetes</taxon>
        <taxon>Eurotiomycetidae</taxon>
        <taxon>Eurotiales</taxon>
        <taxon>Aspergillaceae</taxon>
        <taxon>Aspergillus</taxon>
        <taxon>Aspergillus subgen. Nidulantes</taxon>
    </lineage>
</organism>
<feature type="compositionally biased region" description="Acidic residues" evidence="1">
    <location>
        <begin position="436"/>
        <end position="448"/>
    </location>
</feature>
<proteinExistence type="predicted"/>
<dbReference type="GO" id="GO:0008061">
    <property type="term" value="F:chitin binding"/>
    <property type="evidence" value="ECO:0007669"/>
    <property type="project" value="InterPro"/>
</dbReference>
<evidence type="ECO:0000256" key="2">
    <source>
        <dbReference type="SAM" id="SignalP"/>
    </source>
</evidence>
<evidence type="ECO:0008006" key="5">
    <source>
        <dbReference type="Google" id="ProtNLM"/>
    </source>
</evidence>
<feature type="signal peptide" evidence="2">
    <location>
        <begin position="1"/>
        <end position="20"/>
    </location>
</feature>
<dbReference type="AlphaFoldDB" id="A0A3D8RA26"/>
<dbReference type="EMBL" id="PVWQ01000010">
    <property type="protein sequence ID" value="RDW70885.1"/>
    <property type="molecule type" value="Genomic_DNA"/>
</dbReference>
<evidence type="ECO:0000256" key="1">
    <source>
        <dbReference type="SAM" id="MobiDB-lite"/>
    </source>
</evidence>
<keyword evidence="2" id="KW-0732">Signal</keyword>
<dbReference type="PANTHER" id="PTHR34997:SF1">
    <property type="entry name" value="PEPTIDOGLYCAN-BINDING LYSIN DOMAIN"/>
    <property type="match status" value="1"/>
</dbReference>
<comment type="caution">
    <text evidence="3">The sequence shown here is derived from an EMBL/GenBank/DDBJ whole genome shotgun (WGS) entry which is preliminary data.</text>
</comment>
<evidence type="ECO:0000313" key="3">
    <source>
        <dbReference type="EMBL" id="RDW70885.1"/>
    </source>
</evidence>
<protein>
    <recommendedName>
        <fullName evidence="5">LysM domain-containing protein</fullName>
    </recommendedName>
</protein>
<gene>
    <name evidence="3" type="ORF">DSM5745_08396</name>
</gene>
<dbReference type="STRING" id="1810919.A0A3D8RA26"/>
<feature type="chain" id="PRO_5017786597" description="LysM domain-containing protein" evidence="2">
    <location>
        <begin position="21"/>
        <end position="498"/>
    </location>
</feature>
<sequence length="498" mass="55246">MRGLRTAVAGLLVLVDSARAQQLAGTDSITSYPNTVTSATFSSVDADIPTATSDPGFIYTPPPLPSKAPGTISDCYEYDATSFDDVSCYYLALDHNVPFADLVEWNPSLENNQVSCTLSSAYSYCVKKYENSTVTDNETMCLSIEATEDGTASNCNCFTYVNSHDEGDMTCEDILDTFDISLGHLLAWNTWLAEGECTTALFANIPDYEDRSVLSSIARLITPIRRRLTPPVYIPRLLQPSQQSAHFSTTTTARGRALPIAINGELQMSNRTPDGLTAHNAADTLERLMEADGFRKWGFAIYRCTYESDAEWDAFMTRLYDAVTELLELGNGLDILESFAPTVIEDPSFAGATTATLREHFRSTWVPSAFADENPRLSPRILSAAEGGRYRFFIMVDRDSLESVLQAPGEDEGINRTGYVRLVRGEWEPQEREGEGEGVSEDGDEEDELVPLEGSTAEDVGWMNVVYDDAQLTAYLKIQCDWDFEDHYERPPAIRMLE</sequence>
<reference evidence="3 4" key="1">
    <citation type="journal article" date="2018" name="IMA Fungus">
        <title>IMA Genome-F 9: Draft genome sequence of Annulohypoxylon stygium, Aspergillus mulundensis, Berkeleyomyces basicola (syn. Thielaviopsis basicola), Ceratocystis smalleyi, two Cercospora beticola strains, Coleophoma cylindrospora, Fusarium fracticaudum, Phialophora cf. hyalina, and Morchella septimelata.</title>
        <authorList>
            <person name="Wingfield B.D."/>
            <person name="Bills G.F."/>
            <person name="Dong Y."/>
            <person name="Huang W."/>
            <person name="Nel W.J."/>
            <person name="Swalarsk-Parry B.S."/>
            <person name="Vaghefi N."/>
            <person name="Wilken P.M."/>
            <person name="An Z."/>
            <person name="de Beer Z.W."/>
            <person name="De Vos L."/>
            <person name="Chen L."/>
            <person name="Duong T.A."/>
            <person name="Gao Y."/>
            <person name="Hammerbacher A."/>
            <person name="Kikkert J.R."/>
            <person name="Li Y."/>
            <person name="Li H."/>
            <person name="Li K."/>
            <person name="Li Q."/>
            <person name="Liu X."/>
            <person name="Ma X."/>
            <person name="Naidoo K."/>
            <person name="Pethybridge S.J."/>
            <person name="Sun J."/>
            <person name="Steenkamp E.T."/>
            <person name="van der Nest M.A."/>
            <person name="van Wyk S."/>
            <person name="Wingfield M.J."/>
            <person name="Xiong C."/>
            <person name="Yue Q."/>
            <person name="Zhang X."/>
        </authorList>
    </citation>
    <scope>NUCLEOTIDE SEQUENCE [LARGE SCALE GENOMIC DNA]</scope>
    <source>
        <strain evidence="3 4">DSM 5745</strain>
    </source>
</reference>
<feature type="region of interest" description="Disordered" evidence="1">
    <location>
        <begin position="427"/>
        <end position="448"/>
    </location>
</feature>
<dbReference type="PANTHER" id="PTHR34997">
    <property type="entry name" value="AM15"/>
    <property type="match status" value="1"/>
</dbReference>
<dbReference type="OrthoDB" id="4424523at2759"/>
<evidence type="ECO:0000313" key="4">
    <source>
        <dbReference type="Proteomes" id="UP000256690"/>
    </source>
</evidence>
<dbReference type="RefSeq" id="XP_026601416.1">
    <property type="nucleotide sequence ID" value="XM_026750412.1"/>
</dbReference>